<dbReference type="GO" id="GO:0016846">
    <property type="term" value="F:carbon-sulfur lyase activity"/>
    <property type="evidence" value="ECO:0007669"/>
    <property type="project" value="InterPro"/>
</dbReference>
<dbReference type="RefSeq" id="WP_142896265.1">
    <property type="nucleotide sequence ID" value="NZ_ML660054.1"/>
</dbReference>
<protein>
    <submittedName>
        <fullName evidence="6">GFA family protein</fullName>
    </submittedName>
</protein>
<gene>
    <name evidence="6" type="ORF">FKG95_10280</name>
</gene>
<dbReference type="Pfam" id="PF04828">
    <property type="entry name" value="GFA"/>
    <property type="match status" value="1"/>
</dbReference>
<evidence type="ECO:0000256" key="2">
    <source>
        <dbReference type="ARBA" id="ARBA00022723"/>
    </source>
</evidence>
<feature type="domain" description="CENP-V/GFA" evidence="5">
    <location>
        <begin position="3"/>
        <end position="128"/>
    </location>
</feature>
<dbReference type="PROSITE" id="PS51891">
    <property type="entry name" value="CENP_V_GFA"/>
    <property type="match status" value="1"/>
</dbReference>
<keyword evidence="4" id="KW-0456">Lyase</keyword>
<comment type="caution">
    <text evidence="6">The sequence shown here is derived from an EMBL/GenBank/DDBJ whole genome shotgun (WGS) entry which is preliminary data.</text>
</comment>
<dbReference type="SUPFAM" id="SSF51316">
    <property type="entry name" value="Mss4-like"/>
    <property type="match status" value="1"/>
</dbReference>
<dbReference type="EMBL" id="VHSH01000003">
    <property type="protein sequence ID" value="TQV80551.1"/>
    <property type="molecule type" value="Genomic_DNA"/>
</dbReference>
<comment type="similarity">
    <text evidence="1">Belongs to the Gfa family.</text>
</comment>
<keyword evidence="3" id="KW-0862">Zinc</keyword>
<proteinExistence type="inferred from homology"/>
<dbReference type="InterPro" id="IPR006913">
    <property type="entry name" value="CENP-V/GFA"/>
</dbReference>
<evidence type="ECO:0000256" key="1">
    <source>
        <dbReference type="ARBA" id="ARBA00005495"/>
    </source>
</evidence>
<dbReference type="GO" id="GO:0046872">
    <property type="term" value="F:metal ion binding"/>
    <property type="evidence" value="ECO:0007669"/>
    <property type="project" value="UniProtKB-KW"/>
</dbReference>
<dbReference type="InterPro" id="IPR011057">
    <property type="entry name" value="Mss4-like_sf"/>
</dbReference>
<evidence type="ECO:0000259" key="5">
    <source>
        <dbReference type="PROSITE" id="PS51891"/>
    </source>
</evidence>
<dbReference type="Proteomes" id="UP000315252">
    <property type="component" value="Unassembled WGS sequence"/>
</dbReference>
<sequence length="166" mass="18301">MHLEGSCHCRAVTFSVESAHPVPYMRCYCSVCRKTGGGGGYAINLGATHNSLSLQGKENIRVYQAMIEDPQTGKTSKSPAERSFCGLCGTALWVWDSRWPELLHPFASAIDSDLPAAPSHNHIMLEFKASWVPLERAENDACFDAYPDESLADWHERMGLAAQVDN</sequence>
<keyword evidence="7" id="KW-1185">Reference proteome</keyword>
<dbReference type="AlphaFoldDB" id="A0A545TTS8"/>
<dbReference type="OrthoDB" id="9807246at2"/>
<evidence type="ECO:0000256" key="3">
    <source>
        <dbReference type="ARBA" id="ARBA00022833"/>
    </source>
</evidence>
<keyword evidence="2" id="KW-0479">Metal-binding</keyword>
<dbReference type="PANTHER" id="PTHR33337:SF44">
    <property type="entry name" value="DUF636 DOMAIN PROTEIN (AFU_ORTHOLOGUE AFUA_1G09754)"/>
    <property type="match status" value="1"/>
</dbReference>
<evidence type="ECO:0000256" key="4">
    <source>
        <dbReference type="ARBA" id="ARBA00023239"/>
    </source>
</evidence>
<dbReference type="Gene3D" id="2.170.150.70">
    <property type="match status" value="1"/>
</dbReference>
<accession>A0A545TTS8</accession>
<organism evidence="6 7">
    <name type="scientific">Denitrobaculum tricleocarpae</name>
    <dbReference type="NCBI Taxonomy" id="2591009"/>
    <lineage>
        <taxon>Bacteria</taxon>
        <taxon>Pseudomonadati</taxon>
        <taxon>Pseudomonadota</taxon>
        <taxon>Alphaproteobacteria</taxon>
        <taxon>Rhodospirillales</taxon>
        <taxon>Rhodospirillaceae</taxon>
        <taxon>Denitrobaculum</taxon>
    </lineage>
</organism>
<evidence type="ECO:0000313" key="7">
    <source>
        <dbReference type="Proteomes" id="UP000315252"/>
    </source>
</evidence>
<reference evidence="6 7" key="1">
    <citation type="submission" date="2019-06" db="EMBL/GenBank/DDBJ databases">
        <title>Whole genome sequence for Rhodospirillaceae sp. R148.</title>
        <authorList>
            <person name="Wang G."/>
        </authorList>
    </citation>
    <scope>NUCLEOTIDE SEQUENCE [LARGE SCALE GENOMIC DNA]</scope>
    <source>
        <strain evidence="6 7">R148</strain>
    </source>
</reference>
<evidence type="ECO:0000313" key="6">
    <source>
        <dbReference type="EMBL" id="TQV80551.1"/>
    </source>
</evidence>
<dbReference type="PANTHER" id="PTHR33337">
    <property type="entry name" value="GFA DOMAIN-CONTAINING PROTEIN"/>
    <property type="match status" value="1"/>
</dbReference>
<name>A0A545TTS8_9PROT</name>